<evidence type="ECO:0000256" key="10">
    <source>
        <dbReference type="PROSITE-ProRule" id="PRU10076"/>
    </source>
</evidence>
<evidence type="ECO:0000256" key="1">
    <source>
        <dbReference type="ARBA" id="ARBA00001770"/>
    </source>
</evidence>
<evidence type="ECO:0000256" key="9">
    <source>
        <dbReference type="HAMAP-Rule" id="MF_00417"/>
    </source>
</evidence>
<reference evidence="12 13" key="1">
    <citation type="submission" date="2023-06" db="EMBL/GenBank/DDBJ databases">
        <title>Cellulomonas sp. MW4 Whole genome sequence.</title>
        <authorList>
            <person name="Park S."/>
        </authorList>
    </citation>
    <scope>NUCLEOTIDE SEQUENCE [LARGE SCALE GENOMIC DNA]</scope>
    <source>
        <strain evidence="12 13">MW4</strain>
    </source>
</reference>
<sequence length="215" mass="22137">MKILVTGFDPFAGEPLNPSWEVARRLPGTIAGADVVAIQLPTSFRRSASALRSAVVAHEPDAVVSLGQAGGRSAVTPERVAINVDDGRIPDNDGVLPIDEPIAPDGPSAYFSTLPVKAMVAAMTEAGVPAGVSNSAGTFVCNHVFYAARHLVEREFPGTTAGFVHLPYLPSQALGRPGTPSLSLDAMVTGLEAGLAAIVAYHGHDDARLVGGAAH</sequence>
<dbReference type="GO" id="GO:0016920">
    <property type="term" value="F:pyroglutamyl-peptidase activity"/>
    <property type="evidence" value="ECO:0007669"/>
    <property type="project" value="UniProtKB-EC"/>
</dbReference>
<feature type="active site" evidence="9 11">
    <location>
        <position position="141"/>
    </location>
</feature>
<keyword evidence="7 9" id="KW-0378">Hydrolase</keyword>
<evidence type="ECO:0000256" key="2">
    <source>
        <dbReference type="ARBA" id="ARBA00002280"/>
    </source>
</evidence>
<dbReference type="InterPro" id="IPR036440">
    <property type="entry name" value="Peptidase_C15-like_sf"/>
</dbReference>
<evidence type="ECO:0000256" key="7">
    <source>
        <dbReference type="ARBA" id="ARBA00022801"/>
    </source>
</evidence>
<dbReference type="Pfam" id="PF01470">
    <property type="entry name" value="Peptidase_C15"/>
    <property type="match status" value="1"/>
</dbReference>
<proteinExistence type="inferred from homology"/>
<name>A0ABT7SBL8_9CELL</name>
<keyword evidence="8 9" id="KW-0788">Thiol protease</keyword>
<comment type="subcellular location">
    <subcellularLocation>
        <location evidence="3 9">Cytoplasm</location>
    </subcellularLocation>
</comment>
<keyword evidence="6 9" id="KW-0645">Protease</keyword>
<evidence type="ECO:0000256" key="11">
    <source>
        <dbReference type="PROSITE-ProRule" id="PRU10077"/>
    </source>
</evidence>
<dbReference type="PROSITE" id="PS01334">
    <property type="entry name" value="PYRASE_CYS"/>
    <property type="match status" value="1"/>
</dbReference>
<dbReference type="PANTHER" id="PTHR23402:SF1">
    <property type="entry name" value="PYROGLUTAMYL-PEPTIDASE I"/>
    <property type="match status" value="1"/>
</dbReference>
<comment type="caution">
    <text evidence="12">The sequence shown here is derived from an EMBL/GenBank/DDBJ whole genome shotgun (WGS) entry which is preliminary data.</text>
</comment>
<protein>
    <recommendedName>
        <fullName evidence="9">Pyrrolidone-carboxylate peptidase</fullName>
        <ecNumber evidence="9">3.4.19.3</ecNumber>
    </recommendedName>
    <alternativeName>
        <fullName evidence="9">5-oxoprolyl-peptidase</fullName>
    </alternativeName>
    <alternativeName>
        <fullName evidence="9">Pyroglutamyl-peptidase I</fullName>
        <shortName evidence="9">PGP-I</shortName>
        <shortName evidence="9">Pyrase</shortName>
    </alternativeName>
</protein>
<gene>
    <name evidence="9 12" type="primary">pcp</name>
    <name evidence="12" type="ORF">QRT04_01435</name>
</gene>
<comment type="similarity">
    <text evidence="4 9">Belongs to the peptidase C15 family.</text>
</comment>
<organism evidence="12 13">
    <name type="scientific">Cellulomonas alba</name>
    <dbReference type="NCBI Taxonomy" id="3053467"/>
    <lineage>
        <taxon>Bacteria</taxon>
        <taxon>Bacillati</taxon>
        <taxon>Actinomycetota</taxon>
        <taxon>Actinomycetes</taxon>
        <taxon>Micrococcales</taxon>
        <taxon>Cellulomonadaceae</taxon>
        <taxon>Cellulomonas</taxon>
    </lineage>
</organism>
<dbReference type="EMBL" id="JAUCGQ010000001">
    <property type="protein sequence ID" value="MDM7853580.1"/>
    <property type="molecule type" value="Genomic_DNA"/>
</dbReference>
<dbReference type="InterPro" id="IPR000816">
    <property type="entry name" value="Peptidase_C15"/>
</dbReference>
<comment type="subunit">
    <text evidence="9">Homotetramer.</text>
</comment>
<dbReference type="InterPro" id="IPR033694">
    <property type="entry name" value="PGPEP1_Cys_AS"/>
</dbReference>
<dbReference type="PRINTS" id="PR00706">
    <property type="entry name" value="PYROGLUPTASE"/>
</dbReference>
<dbReference type="HAMAP" id="MF_00417">
    <property type="entry name" value="Pyrrolid_peptidase"/>
    <property type="match status" value="1"/>
</dbReference>
<dbReference type="PANTHER" id="PTHR23402">
    <property type="entry name" value="PROTEASE FAMILY C15 PYROGLUTAMYL-PEPTIDASE I-RELATED"/>
    <property type="match status" value="1"/>
</dbReference>
<comment type="function">
    <text evidence="2 9">Removes 5-oxoproline from various penultimate amino acid residues except L-proline.</text>
</comment>
<keyword evidence="5 9" id="KW-0963">Cytoplasm</keyword>
<dbReference type="CDD" id="cd00501">
    <property type="entry name" value="Peptidase_C15"/>
    <property type="match status" value="1"/>
</dbReference>
<accession>A0ABT7SBL8</accession>
<dbReference type="Proteomes" id="UP001529338">
    <property type="component" value="Unassembled WGS sequence"/>
</dbReference>
<dbReference type="RefSeq" id="WP_289453101.1">
    <property type="nucleotide sequence ID" value="NZ_JAUCGQ010000001.1"/>
</dbReference>
<dbReference type="InterPro" id="IPR033693">
    <property type="entry name" value="PGPEP1_Glu_AS"/>
</dbReference>
<evidence type="ECO:0000256" key="5">
    <source>
        <dbReference type="ARBA" id="ARBA00022490"/>
    </source>
</evidence>
<dbReference type="PROSITE" id="PS01333">
    <property type="entry name" value="PYRASE_GLU"/>
    <property type="match status" value="1"/>
</dbReference>
<comment type="catalytic activity">
    <reaction evidence="1 9 10">
        <text>Release of an N-terminal pyroglutamyl group from a polypeptide, the second amino acid generally not being Pro.</text>
        <dbReference type="EC" id="3.4.19.3"/>
    </reaction>
</comment>
<dbReference type="InterPro" id="IPR029762">
    <property type="entry name" value="PGP-I_bact-type"/>
</dbReference>
<dbReference type="NCBIfam" id="TIGR00504">
    <property type="entry name" value="pyro_pdase"/>
    <property type="match status" value="1"/>
</dbReference>
<dbReference type="InterPro" id="IPR016125">
    <property type="entry name" value="Peptidase_C15-like"/>
</dbReference>
<evidence type="ECO:0000256" key="3">
    <source>
        <dbReference type="ARBA" id="ARBA00004496"/>
    </source>
</evidence>
<keyword evidence="13" id="KW-1185">Reference proteome</keyword>
<evidence type="ECO:0000313" key="12">
    <source>
        <dbReference type="EMBL" id="MDM7853580.1"/>
    </source>
</evidence>
<feature type="active site" evidence="9">
    <location>
        <position position="165"/>
    </location>
</feature>
<evidence type="ECO:0000256" key="4">
    <source>
        <dbReference type="ARBA" id="ARBA00006641"/>
    </source>
</evidence>
<evidence type="ECO:0000313" key="13">
    <source>
        <dbReference type="Proteomes" id="UP001529338"/>
    </source>
</evidence>
<dbReference type="Gene3D" id="3.40.630.20">
    <property type="entry name" value="Peptidase C15, pyroglutamyl peptidase I-like"/>
    <property type="match status" value="1"/>
</dbReference>
<evidence type="ECO:0000256" key="6">
    <source>
        <dbReference type="ARBA" id="ARBA00022670"/>
    </source>
</evidence>
<dbReference type="SUPFAM" id="SSF53182">
    <property type="entry name" value="Pyrrolidone carboxyl peptidase (pyroglutamate aminopeptidase)"/>
    <property type="match status" value="1"/>
</dbReference>
<feature type="active site" evidence="9 10">
    <location>
        <position position="78"/>
    </location>
</feature>
<evidence type="ECO:0000256" key="8">
    <source>
        <dbReference type="ARBA" id="ARBA00022807"/>
    </source>
</evidence>
<dbReference type="EC" id="3.4.19.3" evidence="9"/>
<dbReference type="PIRSF" id="PIRSF015592">
    <property type="entry name" value="Prld-crbxl_pptds"/>
    <property type="match status" value="1"/>
</dbReference>
<dbReference type="NCBIfam" id="NF009676">
    <property type="entry name" value="PRK13197.1"/>
    <property type="match status" value="1"/>
</dbReference>